<proteinExistence type="predicted"/>
<accession>A0ABS0L5P9</accession>
<comment type="caution">
    <text evidence="1">The sequence shown here is derived from an EMBL/GenBank/DDBJ whole genome shotgun (WGS) entry which is preliminary data.</text>
</comment>
<gene>
    <name evidence="1" type="ORF">I5L79_18220</name>
</gene>
<name>A0ABS0L5P9_9BACT</name>
<protein>
    <recommendedName>
        <fullName evidence="3">Lipoprotein</fullName>
    </recommendedName>
</protein>
<dbReference type="EMBL" id="JADWYK010000013">
    <property type="protein sequence ID" value="MBG8555488.1"/>
    <property type="molecule type" value="Genomic_DNA"/>
</dbReference>
<evidence type="ECO:0000313" key="1">
    <source>
        <dbReference type="EMBL" id="MBG8555488.1"/>
    </source>
</evidence>
<evidence type="ECO:0008006" key="3">
    <source>
        <dbReference type="Google" id="ProtNLM"/>
    </source>
</evidence>
<sequence>MKATVLIVCVTMMSCKVLTIEKQASVKAYAISMGKRTKFPIDSFSIENFSELNTVISVKHITEFHKKISELRITEGEFLYDFVRMKIMIGDANEKRESMLFDSKGQLLYRGRLYAYDKEVYVKIFKIIGLDSSVYLN</sequence>
<reference evidence="1 2" key="1">
    <citation type="submission" date="2020-11" db="EMBL/GenBank/DDBJ databases">
        <title>Hymenobacter sp.</title>
        <authorList>
            <person name="Kim M.K."/>
        </authorList>
    </citation>
    <scope>NUCLEOTIDE SEQUENCE [LARGE SCALE GENOMIC DNA]</scope>
    <source>
        <strain evidence="1 2">BT594</strain>
    </source>
</reference>
<dbReference type="PROSITE" id="PS51257">
    <property type="entry name" value="PROKAR_LIPOPROTEIN"/>
    <property type="match status" value="1"/>
</dbReference>
<dbReference type="Proteomes" id="UP000601099">
    <property type="component" value="Unassembled WGS sequence"/>
</dbReference>
<dbReference type="RefSeq" id="WP_196956505.1">
    <property type="nucleotide sequence ID" value="NZ_JADWYK010000013.1"/>
</dbReference>
<organism evidence="1 2">
    <name type="scientific">Hymenobacter guriensis</name>
    <dbReference type="NCBI Taxonomy" id="2793065"/>
    <lineage>
        <taxon>Bacteria</taxon>
        <taxon>Pseudomonadati</taxon>
        <taxon>Bacteroidota</taxon>
        <taxon>Cytophagia</taxon>
        <taxon>Cytophagales</taxon>
        <taxon>Hymenobacteraceae</taxon>
        <taxon>Hymenobacter</taxon>
    </lineage>
</organism>
<evidence type="ECO:0000313" key="2">
    <source>
        <dbReference type="Proteomes" id="UP000601099"/>
    </source>
</evidence>
<keyword evidence="2" id="KW-1185">Reference proteome</keyword>